<dbReference type="PRINTS" id="PR00344">
    <property type="entry name" value="BCTRLSENSOR"/>
</dbReference>
<evidence type="ECO:0000256" key="6">
    <source>
        <dbReference type="ARBA" id="ARBA00022777"/>
    </source>
</evidence>
<dbReference type="SMART" id="SM00388">
    <property type="entry name" value="HisKA"/>
    <property type="match status" value="1"/>
</dbReference>
<evidence type="ECO:0000259" key="13">
    <source>
        <dbReference type="PROSITE" id="PS50110"/>
    </source>
</evidence>
<dbReference type="PATRIC" id="fig|1297617.4.peg.2616"/>
<organism evidence="14 15">
    <name type="scientific">Intestinimonas butyriciproducens</name>
    <dbReference type="NCBI Taxonomy" id="1297617"/>
    <lineage>
        <taxon>Bacteria</taxon>
        <taxon>Bacillati</taxon>
        <taxon>Bacillota</taxon>
        <taxon>Clostridia</taxon>
        <taxon>Eubacteriales</taxon>
        <taxon>Intestinimonas</taxon>
    </lineage>
</organism>
<dbReference type="InterPro" id="IPR005467">
    <property type="entry name" value="His_kinase_dom"/>
</dbReference>
<gene>
    <name evidence="14" type="ORF">IB211_02543c</name>
</gene>
<dbReference type="Gene3D" id="3.30.565.10">
    <property type="entry name" value="Histidine kinase-like ATPase, C-terminal domain"/>
    <property type="match status" value="1"/>
</dbReference>
<accession>A0A0S2W6I1</accession>
<dbReference type="EMBL" id="CP011307">
    <property type="protein sequence ID" value="ALP94934.1"/>
    <property type="molecule type" value="Genomic_DNA"/>
</dbReference>
<keyword evidence="15" id="KW-1185">Reference proteome</keyword>
<dbReference type="eggNOG" id="COG0784">
    <property type="taxonomic scope" value="Bacteria"/>
</dbReference>
<dbReference type="SUPFAM" id="SSF47384">
    <property type="entry name" value="Homodimeric domain of signal transducing histidine kinase"/>
    <property type="match status" value="1"/>
</dbReference>
<keyword evidence="6 14" id="KW-0418">Kinase</keyword>
<sequence>MNKKIIRFLWVSFIGLLALCIGVFSAITSFMVRQNNAALNRVVDTYMEGMSTQIQRHFETMVDMRLIQVGGIVQAIPPESVTTLDQTTRERFERAAAYRGFIHLALYSIEGEAEVLYGEDVTVEDKEIFLADMNNGDKLVTLGTTAGGETMLLYGISVGYPNDVGYPMSGGQRCTALVVGLPIDQINNALSLGVDSTLIFTHIIRADGTFVVENADIASDNCYDWIRENGRNYGLEDIDDTMAELRQAVEARTEFSMVVSIGGEAGHVYCVPLPNTEWTMVTVMPRGVLDEALATLGNQRVWTALAGCSIIMLAMLAIFLVYFRFSRQQMAELDKTKQKAEHANRAKSEFLSNMSHDIRTPMNAIVGMTAIATKNIDKPDQVKDCLRKITLSSRHLLGLINDVLDMSKIESGKLTLDMELISLREVMDGIVSIVQPQISAKKQVFDIFIQDIREERVYCDGVRLNQVLINLLSNALKFTPAGGQIHVTLSQEPSPKGEGYIRTHFLVEDTGIGMSPEFQSRIFESFVREDNKRVHKIEGSGLGMAITKYIVDAMDGTIEVQSELNKGSQFHVTLDLERFEEREEEMLLPAWDILVVDDDERLCISAADALQEIGLRADWTLDGSSAIEMAERRHAEARDYHIVLLDWQMPGMDGIETARRMREKIGEDVPILIISAYDWGSIEAEARAAGVSGFLSKPLFKSTLYYGLSRFKEGAEAKNEADQEAGADYTGRRLLVAEDNELNWEIARELLAPYGFELTWAENGRICLEKFQASEPGWYDAVLMDLRMPMMDGYEATRAIRACDRPDADIPIIAMTADAFSEDIQRCIQCGMNAHAAKPLDMRELLRTLQGLMSPTANGPG</sequence>
<proteinExistence type="inferred from homology"/>
<evidence type="ECO:0000256" key="4">
    <source>
        <dbReference type="ARBA" id="ARBA00018672"/>
    </source>
</evidence>
<evidence type="ECO:0000313" key="15">
    <source>
        <dbReference type="Proteomes" id="UP000064844"/>
    </source>
</evidence>
<dbReference type="InterPro" id="IPR003661">
    <property type="entry name" value="HisK_dim/P_dom"/>
</dbReference>
<dbReference type="InterPro" id="IPR036890">
    <property type="entry name" value="HATPase_C_sf"/>
</dbReference>
<dbReference type="FunFam" id="3.30.565.10:FF:000010">
    <property type="entry name" value="Sensor histidine kinase RcsC"/>
    <property type="match status" value="1"/>
</dbReference>
<dbReference type="InterPro" id="IPR003594">
    <property type="entry name" value="HATPase_dom"/>
</dbReference>
<evidence type="ECO:0000256" key="2">
    <source>
        <dbReference type="ARBA" id="ARBA00006402"/>
    </source>
</evidence>
<dbReference type="PROSITE" id="PS50109">
    <property type="entry name" value="HIS_KIN"/>
    <property type="match status" value="1"/>
</dbReference>
<dbReference type="InterPro" id="IPR004358">
    <property type="entry name" value="Sig_transdc_His_kin-like_C"/>
</dbReference>
<reference evidence="14 15" key="1">
    <citation type="journal article" date="2015" name="Nat. Commun.">
        <title>Production of butyrate from lysine and the Amadori product fructoselysine by a human gut commensal.</title>
        <authorList>
            <person name="Bui T.P."/>
            <person name="Ritari J."/>
            <person name="Boeren S."/>
            <person name="de Waard P."/>
            <person name="Plugge C.M."/>
            <person name="de Vos W.M."/>
        </authorList>
    </citation>
    <scope>NUCLEOTIDE SEQUENCE [LARGE SCALE GENOMIC DNA]</scope>
    <source>
        <strain evidence="14 15">AF211</strain>
    </source>
</reference>
<protein>
    <recommendedName>
        <fullName evidence="9">Circadian input-output histidine kinase CikA</fullName>
        <ecNumber evidence="3">2.7.13.3</ecNumber>
    </recommendedName>
    <alternativeName>
        <fullName evidence="4">Stage 0 sporulation protein A homolog</fullName>
    </alternativeName>
</protein>
<dbReference type="CDD" id="cd00082">
    <property type="entry name" value="HisKA"/>
    <property type="match status" value="1"/>
</dbReference>
<reference evidence="15" key="2">
    <citation type="submission" date="2015-04" db="EMBL/GenBank/DDBJ databases">
        <title>A butyrogenic pathway from the amino acid lysine in a human gut commensal.</title>
        <authorList>
            <person name="de Vos W.M."/>
            <person name="Bui N.T.P."/>
            <person name="Plugge C.M."/>
            <person name="Ritari J."/>
        </authorList>
    </citation>
    <scope>NUCLEOTIDE SEQUENCE [LARGE SCALE GENOMIC DNA]</scope>
    <source>
        <strain evidence="15">AF211</strain>
    </source>
</reference>
<keyword evidence="7" id="KW-0902">Two-component regulatory system</keyword>
<dbReference type="SUPFAM" id="SSF52172">
    <property type="entry name" value="CheY-like"/>
    <property type="match status" value="2"/>
</dbReference>
<dbReference type="CDD" id="cd16922">
    <property type="entry name" value="HATPase_EvgS-ArcB-TorS-like"/>
    <property type="match status" value="1"/>
</dbReference>
<dbReference type="Gene3D" id="1.10.287.130">
    <property type="match status" value="1"/>
</dbReference>
<dbReference type="Pfam" id="PF02518">
    <property type="entry name" value="HATPase_c"/>
    <property type="match status" value="1"/>
</dbReference>
<dbReference type="Pfam" id="PF00072">
    <property type="entry name" value="Response_reg"/>
    <property type="match status" value="2"/>
</dbReference>
<dbReference type="RefSeq" id="WP_058118239.1">
    <property type="nucleotide sequence ID" value="NZ_CP011307.1"/>
</dbReference>
<feature type="domain" description="Response regulatory" evidence="13">
    <location>
        <begin position="733"/>
        <end position="853"/>
    </location>
</feature>
<dbReference type="EC" id="2.7.13.3" evidence="3"/>
<dbReference type="SUPFAM" id="SSF55874">
    <property type="entry name" value="ATPase domain of HSP90 chaperone/DNA topoisomerase II/histidine kinase"/>
    <property type="match status" value="1"/>
</dbReference>
<keyword evidence="5 10" id="KW-0597">Phosphoprotein</keyword>
<evidence type="ECO:0000313" key="14">
    <source>
        <dbReference type="EMBL" id="ALP94934.1"/>
    </source>
</evidence>
<name>A0A0S2W6I1_9FIRM</name>
<keyword evidence="11" id="KW-0472">Membrane</keyword>
<dbReference type="InterPro" id="IPR036097">
    <property type="entry name" value="HisK_dim/P_sf"/>
</dbReference>
<dbReference type="Proteomes" id="UP000064844">
    <property type="component" value="Chromosome"/>
</dbReference>
<feature type="transmembrane region" description="Helical" evidence="11">
    <location>
        <begin position="301"/>
        <end position="323"/>
    </location>
</feature>
<dbReference type="GO" id="GO:0000155">
    <property type="term" value="F:phosphorelay sensor kinase activity"/>
    <property type="evidence" value="ECO:0007669"/>
    <property type="project" value="InterPro"/>
</dbReference>
<evidence type="ECO:0000256" key="1">
    <source>
        <dbReference type="ARBA" id="ARBA00000085"/>
    </source>
</evidence>
<dbReference type="AlphaFoldDB" id="A0A0S2W6I1"/>
<keyword evidence="6 14" id="KW-0808">Transferase</keyword>
<dbReference type="SMART" id="SM00448">
    <property type="entry name" value="REC"/>
    <property type="match status" value="2"/>
</dbReference>
<feature type="domain" description="Response regulatory" evidence="13">
    <location>
        <begin position="592"/>
        <end position="712"/>
    </location>
</feature>
<evidence type="ECO:0000256" key="5">
    <source>
        <dbReference type="ARBA" id="ARBA00022553"/>
    </source>
</evidence>
<feature type="modified residue" description="4-aspartylphosphate" evidence="10">
    <location>
        <position position="785"/>
    </location>
</feature>
<dbReference type="PANTHER" id="PTHR45339:SF5">
    <property type="entry name" value="HISTIDINE KINASE"/>
    <property type="match status" value="1"/>
</dbReference>
<evidence type="ECO:0000256" key="11">
    <source>
        <dbReference type="SAM" id="Phobius"/>
    </source>
</evidence>
<feature type="domain" description="Histidine kinase" evidence="12">
    <location>
        <begin position="353"/>
        <end position="578"/>
    </location>
</feature>
<keyword evidence="11" id="KW-0812">Transmembrane</keyword>
<comment type="catalytic activity">
    <reaction evidence="1">
        <text>ATP + protein L-histidine = ADP + protein N-phospho-L-histidine.</text>
        <dbReference type="EC" id="2.7.13.3"/>
    </reaction>
</comment>
<dbReference type="InterPro" id="IPR011006">
    <property type="entry name" value="CheY-like_superfamily"/>
</dbReference>
<evidence type="ECO:0000256" key="9">
    <source>
        <dbReference type="ARBA" id="ARBA00074306"/>
    </source>
</evidence>
<dbReference type="CDD" id="cd17546">
    <property type="entry name" value="REC_hyHK_CKI1_RcsC-like"/>
    <property type="match status" value="2"/>
</dbReference>
<dbReference type="PROSITE" id="PS50110">
    <property type="entry name" value="RESPONSE_REGULATORY"/>
    <property type="match status" value="2"/>
</dbReference>
<evidence type="ECO:0000256" key="7">
    <source>
        <dbReference type="ARBA" id="ARBA00023012"/>
    </source>
</evidence>
<evidence type="ECO:0000259" key="12">
    <source>
        <dbReference type="PROSITE" id="PS50109"/>
    </source>
</evidence>
<dbReference type="PANTHER" id="PTHR45339">
    <property type="entry name" value="HYBRID SIGNAL TRANSDUCTION HISTIDINE KINASE J"/>
    <property type="match status" value="1"/>
</dbReference>
<comment type="function">
    <text evidence="8">May play the central regulatory role in sporulation. It may be an element of the effector pathway responsible for the activation of sporulation genes in response to nutritional stress. Spo0A may act in concert with spo0H (a sigma factor) to control the expression of some genes that are critical to the sporulation process.</text>
</comment>
<dbReference type="eggNOG" id="COG0642">
    <property type="taxonomic scope" value="Bacteria"/>
</dbReference>
<dbReference type="eggNOG" id="COG2205">
    <property type="taxonomic scope" value="Bacteria"/>
</dbReference>
<evidence type="ECO:0000256" key="10">
    <source>
        <dbReference type="PROSITE-ProRule" id="PRU00169"/>
    </source>
</evidence>
<dbReference type="STRING" id="1297617.IB211_02543c"/>
<evidence type="ECO:0000256" key="8">
    <source>
        <dbReference type="ARBA" id="ARBA00024867"/>
    </source>
</evidence>
<dbReference type="Gene3D" id="3.40.50.2300">
    <property type="match status" value="2"/>
</dbReference>
<feature type="modified residue" description="4-aspartylphosphate" evidence="10">
    <location>
        <position position="646"/>
    </location>
</feature>
<dbReference type="Pfam" id="PF00512">
    <property type="entry name" value="HisKA"/>
    <property type="match status" value="1"/>
</dbReference>
<evidence type="ECO:0000256" key="3">
    <source>
        <dbReference type="ARBA" id="ARBA00012438"/>
    </source>
</evidence>
<dbReference type="KEGG" id="ibu:IB211_02543c"/>
<keyword evidence="11" id="KW-1133">Transmembrane helix</keyword>
<dbReference type="InterPro" id="IPR001789">
    <property type="entry name" value="Sig_transdc_resp-reg_receiver"/>
</dbReference>
<dbReference type="SMART" id="SM00387">
    <property type="entry name" value="HATPase_c"/>
    <property type="match status" value="1"/>
</dbReference>
<comment type="similarity">
    <text evidence="2">In the N-terminal section; belongs to the phytochrome family.</text>
</comment>